<dbReference type="SUPFAM" id="SSF51735">
    <property type="entry name" value="NAD(P)-binding Rossmann-fold domains"/>
    <property type="match status" value="1"/>
</dbReference>
<dbReference type="Proteomes" id="UP001501074">
    <property type="component" value="Unassembled WGS sequence"/>
</dbReference>
<dbReference type="RefSeq" id="WP_231485910.1">
    <property type="nucleotide sequence ID" value="NZ_BAAAZO010000002.1"/>
</dbReference>
<evidence type="ECO:0000313" key="3">
    <source>
        <dbReference type="Proteomes" id="UP001501074"/>
    </source>
</evidence>
<name>A0ABP6Z3V3_9ACTN</name>
<dbReference type="CDD" id="cd05289">
    <property type="entry name" value="MDR_like_2"/>
    <property type="match status" value="1"/>
</dbReference>
<sequence>MKAIRLHEYGGPEVLRYEEVPVPVPQSGEVLVRVHAVGVNPPDWYLRTGMAAELPPEIMPKFDLPVIPGTDVSGVVEALGPDVEGFSVGDEVFGMLRFPGIDGRAYAEYVAAPASQLAIKPAGIDHVHAAGAPMAALTAWQFLIELGHDAPSPFQPQPHRPVPFGPGSTVLVNGAAGGVGHFGLQLAKWKGARVIAVASGGHEQFLRDLGADEYVDYTRITIEDVVNDVDLVLDTVGGPASSRFLPVLRRGGALFPVFFAQVDPEETARLGISVSSTQVRSSGEQMAQLAGLLEKGVLRVGVDSTYALEDAAAAHERAAQGHIRGKIVLTVA</sequence>
<dbReference type="PANTHER" id="PTHR43482:SF1">
    <property type="entry name" value="PROTEIN AST1-RELATED"/>
    <property type="match status" value="1"/>
</dbReference>
<protein>
    <submittedName>
        <fullName evidence="2">NADP-dependent oxidoreductase</fullName>
    </submittedName>
</protein>
<proteinExistence type="predicted"/>
<keyword evidence="3" id="KW-1185">Reference proteome</keyword>
<dbReference type="Gene3D" id="3.90.180.10">
    <property type="entry name" value="Medium-chain alcohol dehydrogenases, catalytic domain"/>
    <property type="match status" value="1"/>
</dbReference>
<reference evidence="3" key="1">
    <citation type="journal article" date="2019" name="Int. J. Syst. Evol. Microbiol.">
        <title>The Global Catalogue of Microorganisms (GCM) 10K type strain sequencing project: providing services to taxonomists for standard genome sequencing and annotation.</title>
        <authorList>
            <consortium name="The Broad Institute Genomics Platform"/>
            <consortium name="The Broad Institute Genome Sequencing Center for Infectious Disease"/>
            <person name="Wu L."/>
            <person name="Ma J."/>
        </authorList>
    </citation>
    <scope>NUCLEOTIDE SEQUENCE [LARGE SCALE GENOMIC DNA]</scope>
    <source>
        <strain evidence="3">JCM 16902</strain>
    </source>
</reference>
<dbReference type="Pfam" id="PF08240">
    <property type="entry name" value="ADH_N"/>
    <property type="match status" value="1"/>
</dbReference>
<comment type="caution">
    <text evidence="2">The sequence shown here is derived from an EMBL/GenBank/DDBJ whole genome shotgun (WGS) entry which is preliminary data.</text>
</comment>
<dbReference type="Gene3D" id="3.40.50.720">
    <property type="entry name" value="NAD(P)-binding Rossmann-like Domain"/>
    <property type="match status" value="1"/>
</dbReference>
<organism evidence="2 3">
    <name type="scientific">Kineosporia mesophila</name>
    <dbReference type="NCBI Taxonomy" id="566012"/>
    <lineage>
        <taxon>Bacteria</taxon>
        <taxon>Bacillati</taxon>
        <taxon>Actinomycetota</taxon>
        <taxon>Actinomycetes</taxon>
        <taxon>Kineosporiales</taxon>
        <taxon>Kineosporiaceae</taxon>
        <taxon>Kineosporia</taxon>
    </lineage>
</organism>
<evidence type="ECO:0000313" key="2">
    <source>
        <dbReference type="EMBL" id="GAA3598059.1"/>
    </source>
</evidence>
<dbReference type="SUPFAM" id="SSF50129">
    <property type="entry name" value="GroES-like"/>
    <property type="match status" value="1"/>
</dbReference>
<dbReference type="InterPro" id="IPR020843">
    <property type="entry name" value="ER"/>
</dbReference>
<dbReference type="PANTHER" id="PTHR43482">
    <property type="entry name" value="PROTEIN AST1-RELATED"/>
    <property type="match status" value="1"/>
</dbReference>
<accession>A0ABP6Z3V3</accession>
<dbReference type="InterPro" id="IPR011032">
    <property type="entry name" value="GroES-like_sf"/>
</dbReference>
<dbReference type="InterPro" id="IPR036291">
    <property type="entry name" value="NAD(P)-bd_dom_sf"/>
</dbReference>
<dbReference type="EMBL" id="BAAAZO010000002">
    <property type="protein sequence ID" value="GAA3598059.1"/>
    <property type="molecule type" value="Genomic_DNA"/>
</dbReference>
<dbReference type="InterPro" id="IPR013154">
    <property type="entry name" value="ADH-like_N"/>
</dbReference>
<dbReference type="SMART" id="SM00829">
    <property type="entry name" value="PKS_ER"/>
    <property type="match status" value="1"/>
</dbReference>
<gene>
    <name evidence="2" type="ORF">GCM10022223_11580</name>
</gene>
<dbReference type="Pfam" id="PF13602">
    <property type="entry name" value="ADH_zinc_N_2"/>
    <property type="match status" value="1"/>
</dbReference>
<feature type="domain" description="Enoyl reductase (ER)" evidence="1">
    <location>
        <begin position="10"/>
        <end position="329"/>
    </location>
</feature>
<dbReference type="InterPro" id="IPR052585">
    <property type="entry name" value="Lipid_raft_assoc_Zn_ADH"/>
</dbReference>
<evidence type="ECO:0000259" key="1">
    <source>
        <dbReference type="SMART" id="SM00829"/>
    </source>
</evidence>